<accession>A0A1M7DIE1</accession>
<dbReference type="EMBL" id="FRAV01000025">
    <property type="protein sequence ID" value="SHL79133.1"/>
    <property type="molecule type" value="Genomic_DNA"/>
</dbReference>
<dbReference type="PANTHER" id="PTHR13696:SF52">
    <property type="entry name" value="PARA FAMILY PROTEIN CT_582"/>
    <property type="match status" value="1"/>
</dbReference>
<sequence length="257" mass="29417">MDTTTTHKPLFIAFSSQKGGVGKSTFTALAAGILHYRLGYQVAVFDCDFPQYSLKKMRDRDLKTIMENEAFKRIAQKQFMTLNKKAYPIMGCRVETALEEAERFLQSSALPFDVVFFDLPGTVNTAGILKTLMGMHYIFSPITADRVVVESTLSFTQALSDIIMKNEESSIKGIRLFWNEVDRREKSPNYDFYTDFIEGLGFSLMKSHIKDSKRFRKEGEAMESTPFRSTLLPADLRLMKACHLDMFMLEFLKIITI</sequence>
<evidence type="ECO:0000259" key="1">
    <source>
        <dbReference type="Pfam" id="PF01656"/>
    </source>
</evidence>
<evidence type="ECO:0000313" key="2">
    <source>
        <dbReference type="EMBL" id="SHL79133.1"/>
    </source>
</evidence>
<dbReference type="OrthoDB" id="978593at2"/>
<dbReference type="STRING" id="1302687.SAMN05444267_10255"/>
<gene>
    <name evidence="2" type="ORF">SAMN05444267_10255</name>
</gene>
<organism evidence="2 3">
    <name type="scientific">Chryseobacterium polytrichastri</name>
    <dbReference type="NCBI Taxonomy" id="1302687"/>
    <lineage>
        <taxon>Bacteria</taxon>
        <taxon>Pseudomonadati</taxon>
        <taxon>Bacteroidota</taxon>
        <taxon>Flavobacteriia</taxon>
        <taxon>Flavobacteriales</taxon>
        <taxon>Weeksellaceae</taxon>
        <taxon>Chryseobacterium group</taxon>
        <taxon>Chryseobacterium</taxon>
    </lineage>
</organism>
<feature type="domain" description="CobQ/CobB/MinD/ParA nucleotide binding" evidence="1">
    <location>
        <begin position="12"/>
        <end position="215"/>
    </location>
</feature>
<dbReference type="PANTHER" id="PTHR13696">
    <property type="entry name" value="P-LOOP CONTAINING NUCLEOSIDE TRIPHOSPHATE HYDROLASE"/>
    <property type="match status" value="1"/>
</dbReference>
<dbReference type="SUPFAM" id="SSF52540">
    <property type="entry name" value="P-loop containing nucleoside triphosphate hydrolases"/>
    <property type="match status" value="1"/>
</dbReference>
<evidence type="ECO:0000313" key="3">
    <source>
        <dbReference type="Proteomes" id="UP000184364"/>
    </source>
</evidence>
<dbReference type="RefSeq" id="WP_073294500.1">
    <property type="nucleotide sequence ID" value="NZ_FRAV01000025.1"/>
</dbReference>
<dbReference type="CDD" id="cd02042">
    <property type="entry name" value="ParAB_family"/>
    <property type="match status" value="1"/>
</dbReference>
<name>A0A1M7DIE1_9FLAO</name>
<dbReference type="Pfam" id="PF01656">
    <property type="entry name" value="CbiA"/>
    <property type="match status" value="1"/>
</dbReference>
<reference evidence="3" key="1">
    <citation type="submission" date="2016-11" db="EMBL/GenBank/DDBJ databases">
        <authorList>
            <person name="Varghese N."/>
            <person name="Submissions S."/>
        </authorList>
    </citation>
    <scope>NUCLEOTIDE SEQUENCE [LARGE SCALE GENOMIC DNA]</scope>
    <source>
        <strain evidence="3">DSM 26899</strain>
    </source>
</reference>
<keyword evidence="3" id="KW-1185">Reference proteome</keyword>
<dbReference type="Proteomes" id="UP000184364">
    <property type="component" value="Unassembled WGS sequence"/>
</dbReference>
<dbReference type="AlphaFoldDB" id="A0A1M7DIE1"/>
<dbReference type="InterPro" id="IPR050678">
    <property type="entry name" value="DNA_Partitioning_ATPase"/>
</dbReference>
<protein>
    <submittedName>
        <fullName evidence="2">Cellulose biosynthesis protein BcsQ</fullName>
    </submittedName>
</protein>
<dbReference type="InterPro" id="IPR027417">
    <property type="entry name" value="P-loop_NTPase"/>
</dbReference>
<dbReference type="Gene3D" id="3.40.50.300">
    <property type="entry name" value="P-loop containing nucleotide triphosphate hydrolases"/>
    <property type="match status" value="1"/>
</dbReference>
<proteinExistence type="predicted"/>
<dbReference type="InterPro" id="IPR002586">
    <property type="entry name" value="CobQ/CobB/MinD/ParA_Nub-bd_dom"/>
</dbReference>